<sequence>MMGFDLGNLLQQYIGGAQNANTAQAADDFERVAQNAPRETVAQGVTQALRSDQTPPFPQMVSHMFGQSNPDQRAGMLNQILASVGPQILSSVGGGALGNILGGHQGGQPQVTPEQASQVSPEQVQEIAAKAEQHNPGVVDTMGNFYAQHPNLVKAVGGAALAIALGHIAQGMQQRRQ</sequence>
<protein>
    <recommendedName>
        <fullName evidence="3">DUF937 domain-containing protein</fullName>
    </recommendedName>
</protein>
<dbReference type="EMBL" id="JANUGV010000002">
    <property type="protein sequence ID" value="MCS0608467.1"/>
    <property type="molecule type" value="Genomic_DNA"/>
</dbReference>
<name>A0ABT2BJ11_9BURK</name>
<dbReference type="Proteomes" id="UP001205861">
    <property type="component" value="Unassembled WGS sequence"/>
</dbReference>
<dbReference type="RefSeq" id="WP_258856165.1">
    <property type="nucleotide sequence ID" value="NZ_JANUGV010000002.1"/>
</dbReference>
<accession>A0ABT2BJ11</accession>
<keyword evidence="2" id="KW-1185">Reference proteome</keyword>
<evidence type="ECO:0000313" key="1">
    <source>
        <dbReference type="EMBL" id="MCS0608467.1"/>
    </source>
</evidence>
<comment type="caution">
    <text evidence="1">The sequence shown here is derived from an EMBL/GenBank/DDBJ whole genome shotgun (WGS) entry which is preliminary data.</text>
</comment>
<evidence type="ECO:0008006" key="3">
    <source>
        <dbReference type="Google" id="ProtNLM"/>
    </source>
</evidence>
<evidence type="ECO:0000313" key="2">
    <source>
        <dbReference type="Proteomes" id="UP001205861"/>
    </source>
</evidence>
<reference evidence="1 2" key="1">
    <citation type="submission" date="2022-08" db="EMBL/GenBank/DDBJ databases">
        <title>Reclassification of Massilia species as members of the genera Telluria, Duganella, Pseudoduganella, Mokoshia gen. nov. and Zemynaea gen. nov. using orthogonal and non-orthogonal genome-based approaches.</title>
        <authorList>
            <person name="Bowman J.P."/>
        </authorList>
    </citation>
    <scope>NUCLEOTIDE SEQUENCE [LARGE SCALE GENOMIC DNA]</scope>
    <source>
        <strain evidence="1 2">JCM 31607</strain>
    </source>
</reference>
<proteinExistence type="predicted"/>
<gene>
    <name evidence="1" type="ORF">NX773_09860</name>
</gene>
<organism evidence="1 2">
    <name type="scientific">Massilia solisilvae</name>
    <dbReference type="NCBI Taxonomy" id="1811225"/>
    <lineage>
        <taxon>Bacteria</taxon>
        <taxon>Pseudomonadati</taxon>
        <taxon>Pseudomonadota</taxon>
        <taxon>Betaproteobacteria</taxon>
        <taxon>Burkholderiales</taxon>
        <taxon>Oxalobacteraceae</taxon>
        <taxon>Telluria group</taxon>
        <taxon>Massilia</taxon>
    </lineage>
</organism>